<organism evidence="1 2">
    <name type="scientific">Mesorhabditis spiculigera</name>
    <dbReference type="NCBI Taxonomy" id="96644"/>
    <lineage>
        <taxon>Eukaryota</taxon>
        <taxon>Metazoa</taxon>
        <taxon>Ecdysozoa</taxon>
        <taxon>Nematoda</taxon>
        <taxon>Chromadorea</taxon>
        <taxon>Rhabditida</taxon>
        <taxon>Rhabditina</taxon>
        <taxon>Rhabditomorpha</taxon>
        <taxon>Rhabditoidea</taxon>
        <taxon>Rhabditidae</taxon>
        <taxon>Mesorhabditinae</taxon>
        <taxon>Mesorhabditis</taxon>
    </lineage>
</organism>
<dbReference type="Gene3D" id="3.30.420.10">
    <property type="entry name" value="Ribonuclease H-like superfamily/Ribonuclease H"/>
    <property type="match status" value="1"/>
</dbReference>
<reference evidence="1" key="1">
    <citation type="submission" date="2023-06" db="EMBL/GenBank/DDBJ databases">
        <authorList>
            <person name="Delattre M."/>
        </authorList>
    </citation>
    <scope>NUCLEOTIDE SEQUENCE</scope>
    <source>
        <strain evidence="1">AF72</strain>
    </source>
</reference>
<proteinExistence type="predicted"/>
<keyword evidence="2" id="KW-1185">Reference proteome</keyword>
<evidence type="ECO:0000313" key="1">
    <source>
        <dbReference type="EMBL" id="CAJ0559035.1"/>
    </source>
</evidence>
<dbReference type="InterPro" id="IPR036397">
    <property type="entry name" value="RNaseH_sf"/>
</dbReference>
<dbReference type="AlphaFoldDB" id="A0AA36C5Z6"/>
<dbReference type="GO" id="GO:0003676">
    <property type="term" value="F:nucleic acid binding"/>
    <property type="evidence" value="ECO:0007669"/>
    <property type="project" value="InterPro"/>
</dbReference>
<feature type="non-terminal residue" evidence="1">
    <location>
        <position position="138"/>
    </location>
</feature>
<protein>
    <submittedName>
        <fullName evidence="1">Uncharacterized protein</fullName>
    </submittedName>
</protein>
<dbReference type="InterPro" id="IPR012337">
    <property type="entry name" value="RNaseH-like_sf"/>
</dbReference>
<dbReference type="EMBL" id="CATQJA010000299">
    <property type="protein sequence ID" value="CAJ0559035.1"/>
    <property type="molecule type" value="Genomic_DNA"/>
</dbReference>
<name>A0AA36C5Z6_9BILA</name>
<gene>
    <name evidence="1" type="ORF">MSPICULIGERA_LOCUS1149</name>
</gene>
<accession>A0AA36C5Z6</accession>
<evidence type="ECO:0000313" key="2">
    <source>
        <dbReference type="Proteomes" id="UP001177023"/>
    </source>
</evidence>
<feature type="non-terminal residue" evidence="1">
    <location>
        <position position="1"/>
    </location>
</feature>
<dbReference type="Proteomes" id="UP001177023">
    <property type="component" value="Unassembled WGS sequence"/>
</dbReference>
<dbReference type="SUPFAM" id="SSF53098">
    <property type="entry name" value="Ribonuclease H-like"/>
    <property type="match status" value="1"/>
</dbReference>
<comment type="caution">
    <text evidence="1">The sequence shown here is derived from an EMBL/GenBank/DDBJ whole genome shotgun (WGS) entry which is preliminary data.</text>
</comment>
<sequence length="138" mass="14950">PFKVSYGAIPETIWLYRNGASEGQFPVLLNKEIPAVLPGRPRGDQGSLPTRSSFILLEASATLQNVRPGTVIDNGIVCAFSQRILLERSSGFPGNGEGAEIHNPSNGSHGNVDLEDIEVLNKEMVYSGRQLSKVRFNA</sequence>